<name>A0A7H1DNN7_9CUCU</name>
<dbReference type="PANTHER" id="PTHR43507">
    <property type="entry name" value="NADH-UBIQUINONE OXIDOREDUCTASE CHAIN 4"/>
    <property type="match status" value="1"/>
</dbReference>
<dbReference type="Pfam" id="PF00361">
    <property type="entry name" value="Proton_antipo_M"/>
    <property type="match status" value="1"/>
</dbReference>
<dbReference type="AlphaFoldDB" id="A0A7H1DNN7"/>
<evidence type="ECO:0000256" key="8">
    <source>
        <dbReference type="ARBA" id="ARBA00022692"/>
    </source>
</evidence>
<feature type="transmembrane region" description="Helical" evidence="17">
    <location>
        <begin position="212"/>
        <end position="235"/>
    </location>
</feature>
<keyword evidence="10 17" id="KW-0249">Electron transport</keyword>
<comment type="function">
    <text evidence="1">Core subunit of the mitochondrial membrane respiratory chain NADH dehydrogenase (Complex I) that is believed to belong to the minimal assembly required for catalysis. Complex I functions in the transfer of electrons from NADH to the respiratory chain. The immediate electron acceptor for the enzyme is believed to be ubiquinone.</text>
</comment>
<evidence type="ECO:0000256" key="13">
    <source>
        <dbReference type="ARBA" id="ARBA00023075"/>
    </source>
</evidence>
<keyword evidence="14 17" id="KW-0496">Mitochondrion</keyword>
<evidence type="ECO:0000256" key="6">
    <source>
        <dbReference type="ARBA" id="ARBA00022448"/>
    </source>
</evidence>
<evidence type="ECO:0000256" key="17">
    <source>
        <dbReference type="RuleBase" id="RU003297"/>
    </source>
</evidence>
<keyword evidence="11 17" id="KW-1133">Transmembrane helix</keyword>
<keyword evidence="15 17" id="KW-0472">Membrane</keyword>
<feature type="transmembrane region" description="Helical" evidence="17">
    <location>
        <begin position="331"/>
        <end position="353"/>
    </location>
</feature>
<accession>A0A7H1DNN7</accession>
<comment type="subcellular location">
    <subcellularLocation>
        <location evidence="2 17">Mitochondrion membrane</location>
        <topology evidence="2 17">Multi-pass membrane protein</topology>
    </subcellularLocation>
</comment>
<evidence type="ECO:0000256" key="15">
    <source>
        <dbReference type="ARBA" id="ARBA00023136"/>
    </source>
</evidence>
<reference evidence="20" key="1">
    <citation type="journal article" date="2020" name="Zookeys">
        <title>A new species of Nephus (Nephus) (Coleoptera, Coccinellidae) described from Reunion Island.</title>
        <authorList>
            <person name="Magro A."/>
            <person name="Churata-Salcedo J."/>
            <person name="Lecompte E."/>
            <person name="Hemptinne J.L."/>
            <person name="Almeida L.M."/>
        </authorList>
    </citation>
    <scope>NUCLEOTIDE SEQUENCE</scope>
</reference>
<dbReference type="InterPro" id="IPR000260">
    <property type="entry name" value="NADH4_N"/>
</dbReference>
<evidence type="ECO:0000256" key="10">
    <source>
        <dbReference type="ARBA" id="ARBA00022982"/>
    </source>
</evidence>
<evidence type="ECO:0000259" key="18">
    <source>
        <dbReference type="Pfam" id="PF00361"/>
    </source>
</evidence>
<keyword evidence="13 17" id="KW-0830">Ubiquinone</keyword>
<feature type="transmembrane region" description="Helical" evidence="17">
    <location>
        <begin position="141"/>
        <end position="161"/>
    </location>
</feature>
<feature type="transmembrane region" description="Helical" evidence="17">
    <location>
        <begin position="418"/>
        <end position="439"/>
    </location>
</feature>
<feature type="transmembrane region" description="Helical" evidence="17">
    <location>
        <begin position="373"/>
        <end position="398"/>
    </location>
</feature>
<dbReference type="GO" id="GO:0008137">
    <property type="term" value="F:NADH dehydrogenase (ubiquinone) activity"/>
    <property type="evidence" value="ECO:0007669"/>
    <property type="project" value="UniProtKB-UniRule"/>
</dbReference>
<comment type="similarity">
    <text evidence="3 17">Belongs to the complex I subunit 4 family.</text>
</comment>
<feature type="transmembrane region" description="Helical" evidence="17">
    <location>
        <begin position="83"/>
        <end position="102"/>
    </location>
</feature>
<evidence type="ECO:0000256" key="1">
    <source>
        <dbReference type="ARBA" id="ARBA00003257"/>
    </source>
</evidence>
<feature type="transmembrane region" description="Helical" evidence="17">
    <location>
        <begin position="181"/>
        <end position="200"/>
    </location>
</feature>
<evidence type="ECO:0000256" key="16">
    <source>
        <dbReference type="ARBA" id="ARBA00049551"/>
    </source>
</evidence>
<feature type="domain" description="NADH:quinone oxidoreductase/Mrp antiporter transmembrane" evidence="18">
    <location>
        <begin position="104"/>
        <end position="386"/>
    </location>
</feature>
<evidence type="ECO:0000256" key="3">
    <source>
        <dbReference type="ARBA" id="ARBA00009025"/>
    </source>
</evidence>
<evidence type="ECO:0000256" key="9">
    <source>
        <dbReference type="ARBA" id="ARBA00022967"/>
    </source>
</evidence>
<evidence type="ECO:0000256" key="12">
    <source>
        <dbReference type="ARBA" id="ARBA00023027"/>
    </source>
</evidence>
<feature type="transmembrane region" description="Helical" evidence="17">
    <location>
        <begin position="21"/>
        <end position="38"/>
    </location>
</feature>
<feature type="transmembrane region" description="Helical" evidence="17">
    <location>
        <begin position="297"/>
        <end position="319"/>
    </location>
</feature>
<evidence type="ECO:0000256" key="7">
    <source>
        <dbReference type="ARBA" id="ARBA00022660"/>
    </source>
</evidence>
<organism evidence="20">
    <name type="scientific">Nephus oblongosignatus</name>
    <dbReference type="NCBI Taxonomy" id="2772058"/>
    <lineage>
        <taxon>Eukaryota</taxon>
        <taxon>Metazoa</taxon>
        <taxon>Ecdysozoa</taxon>
        <taxon>Arthropoda</taxon>
        <taxon>Hexapoda</taxon>
        <taxon>Insecta</taxon>
        <taxon>Pterygota</taxon>
        <taxon>Neoptera</taxon>
        <taxon>Endopterygota</taxon>
        <taxon>Coleoptera</taxon>
        <taxon>Polyphaga</taxon>
        <taxon>Cucujiformia</taxon>
        <taxon>Coccinelloidea</taxon>
        <taxon>Coccinellidae</taxon>
        <taxon>Scymninae</taxon>
        <taxon>Scymnini</taxon>
        <taxon>Nephus</taxon>
    </lineage>
</organism>
<sequence>MMSIIMMMIFLMPLSFFLNFWYLKNFIIFMSFMFLFKFPMNFFSSISMEYGYDSISFFLMFLSLWIVYLMYMASFKIFIYNNYLYLYSFLLLLLLFSLFMVFCSMNMFSFYLFFEFSLIPTLLIILGWGYQPERIQAGMYLFFYTMLASLPMMLVLFNYMFQYYNMSFMLLSGDFNMLMFLMLNMVFFVKMPMFMVHLWLPKAHVEAPVSGSMILAGIMLKLGGYGLMRFLTLFVSLSMKINFMLINFSLLGSVLISIICLRQSDMKSLIAYSSVVHMGLMLSSLLTLKLWSFKGSIIMMIAHGLCSSGLFVLVNINYERFMSRSIWINKGLINIMPSLSLWWFLLFSSNMAAPPSLNLAGEIMLINGLLSYSYLYTILVMLLSFFSAGYSLYLYSYLQHGKLNLGIKNFLMISVREYLLLILHWMPLNLFILKLDLFIL</sequence>
<dbReference type="EMBL" id="MT445723">
    <property type="protein sequence ID" value="QNS38582.1"/>
    <property type="molecule type" value="Genomic_DNA"/>
</dbReference>
<keyword evidence="7 17" id="KW-0679">Respiratory chain</keyword>
<evidence type="ECO:0000256" key="14">
    <source>
        <dbReference type="ARBA" id="ARBA00023128"/>
    </source>
</evidence>
<evidence type="ECO:0000256" key="4">
    <source>
        <dbReference type="ARBA" id="ARBA00012944"/>
    </source>
</evidence>
<feature type="transmembrane region" description="Helical" evidence="17">
    <location>
        <begin position="269"/>
        <end position="291"/>
    </location>
</feature>
<feature type="transmembrane region" description="Helical" evidence="17">
    <location>
        <begin position="50"/>
        <end position="71"/>
    </location>
</feature>
<dbReference type="EC" id="7.1.1.2" evidence="4 17"/>
<dbReference type="InterPro" id="IPR001750">
    <property type="entry name" value="ND/Mrp_TM"/>
</dbReference>
<dbReference type="GO" id="GO:0042773">
    <property type="term" value="P:ATP synthesis coupled electron transport"/>
    <property type="evidence" value="ECO:0007669"/>
    <property type="project" value="InterPro"/>
</dbReference>
<dbReference type="PRINTS" id="PR01437">
    <property type="entry name" value="NUOXDRDTASE4"/>
</dbReference>
<keyword evidence="8 17" id="KW-0812">Transmembrane</keyword>
<feature type="domain" description="NADH:ubiquinone oxidoreductase chain 4 N-terminal" evidence="19">
    <location>
        <begin position="1"/>
        <end position="100"/>
    </location>
</feature>
<gene>
    <name evidence="20" type="primary">nad4</name>
</gene>
<keyword evidence="12 17" id="KW-0520">NAD</keyword>
<feature type="transmembrane region" description="Helical" evidence="17">
    <location>
        <begin position="241"/>
        <end position="262"/>
    </location>
</feature>
<comment type="catalytic activity">
    <reaction evidence="16 17">
        <text>a ubiquinone + NADH + 5 H(+)(in) = a ubiquinol + NAD(+) + 4 H(+)(out)</text>
        <dbReference type="Rhea" id="RHEA:29091"/>
        <dbReference type="Rhea" id="RHEA-COMP:9565"/>
        <dbReference type="Rhea" id="RHEA-COMP:9566"/>
        <dbReference type="ChEBI" id="CHEBI:15378"/>
        <dbReference type="ChEBI" id="CHEBI:16389"/>
        <dbReference type="ChEBI" id="CHEBI:17976"/>
        <dbReference type="ChEBI" id="CHEBI:57540"/>
        <dbReference type="ChEBI" id="CHEBI:57945"/>
        <dbReference type="EC" id="7.1.1.2"/>
    </reaction>
</comment>
<evidence type="ECO:0000313" key="20">
    <source>
        <dbReference type="EMBL" id="QNS38582.1"/>
    </source>
</evidence>
<evidence type="ECO:0000256" key="11">
    <source>
        <dbReference type="ARBA" id="ARBA00022989"/>
    </source>
</evidence>
<dbReference type="Pfam" id="PF01059">
    <property type="entry name" value="Oxidored_q5_N"/>
    <property type="match status" value="1"/>
</dbReference>
<comment type="function">
    <text evidence="17">Core subunit of the mitochondrial membrane respiratory chain NADH dehydrogenase (Complex I) which catalyzes electron transfer from NADH through the respiratory chain, using ubiquinone as an electron acceptor. Essential for the catalytic activity and assembly of complex I.</text>
</comment>
<dbReference type="GO" id="GO:0003954">
    <property type="term" value="F:NADH dehydrogenase activity"/>
    <property type="evidence" value="ECO:0007669"/>
    <property type="project" value="TreeGrafter"/>
</dbReference>
<protein>
    <recommendedName>
        <fullName evidence="5 17">NADH-ubiquinone oxidoreductase chain 4</fullName>
        <ecNumber evidence="4 17">7.1.1.2</ecNumber>
    </recommendedName>
</protein>
<dbReference type="GO" id="GO:0048039">
    <property type="term" value="F:ubiquinone binding"/>
    <property type="evidence" value="ECO:0007669"/>
    <property type="project" value="TreeGrafter"/>
</dbReference>
<evidence type="ECO:0000259" key="19">
    <source>
        <dbReference type="Pfam" id="PF01059"/>
    </source>
</evidence>
<keyword evidence="9" id="KW-1278">Translocase</keyword>
<dbReference type="GO" id="GO:0031966">
    <property type="term" value="C:mitochondrial membrane"/>
    <property type="evidence" value="ECO:0007669"/>
    <property type="project" value="UniProtKB-SubCell"/>
</dbReference>
<evidence type="ECO:0000256" key="2">
    <source>
        <dbReference type="ARBA" id="ARBA00004225"/>
    </source>
</evidence>
<keyword evidence="6 17" id="KW-0813">Transport</keyword>
<proteinExistence type="inferred from homology"/>
<feature type="transmembrane region" description="Helical" evidence="17">
    <location>
        <begin position="108"/>
        <end position="129"/>
    </location>
</feature>
<dbReference type="InterPro" id="IPR003918">
    <property type="entry name" value="NADH_UbQ_OxRdtase"/>
</dbReference>
<geneLocation type="mitochondrion" evidence="20"/>
<dbReference type="GO" id="GO:0015990">
    <property type="term" value="P:electron transport coupled proton transport"/>
    <property type="evidence" value="ECO:0007669"/>
    <property type="project" value="TreeGrafter"/>
</dbReference>
<dbReference type="PANTHER" id="PTHR43507:SF20">
    <property type="entry name" value="NADH-UBIQUINONE OXIDOREDUCTASE CHAIN 4"/>
    <property type="match status" value="1"/>
</dbReference>
<evidence type="ECO:0000256" key="5">
    <source>
        <dbReference type="ARBA" id="ARBA00021006"/>
    </source>
</evidence>